<protein>
    <submittedName>
        <fullName evidence="2">Uncharacterized protein</fullName>
    </submittedName>
</protein>
<gene>
    <name evidence="2" type="ORF">MA16_Dca013164</name>
</gene>
<dbReference type="AlphaFoldDB" id="A0A2I0WR06"/>
<organism evidence="2 3">
    <name type="scientific">Dendrobium catenatum</name>
    <dbReference type="NCBI Taxonomy" id="906689"/>
    <lineage>
        <taxon>Eukaryota</taxon>
        <taxon>Viridiplantae</taxon>
        <taxon>Streptophyta</taxon>
        <taxon>Embryophyta</taxon>
        <taxon>Tracheophyta</taxon>
        <taxon>Spermatophyta</taxon>
        <taxon>Magnoliopsida</taxon>
        <taxon>Liliopsida</taxon>
        <taxon>Asparagales</taxon>
        <taxon>Orchidaceae</taxon>
        <taxon>Epidendroideae</taxon>
        <taxon>Malaxideae</taxon>
        <taxon>Dendrobiinae</taxon>
        <taxon>Dendrobium</taxon>
    </lineage>
</organism>
<dbReference type="EMBL" id="KZ502476">
    <property type="protein sequence ID" value="PKU78098.1"/>
    <property type="molecule type" value="Genomic_DNA"/>
</dbReference>
<feature type="region of interest" description="Disordered" evidence="1">
    <location>
        <begin position="1"/>
        <end position="21"/>
    </location>
</feature>
<name>A0A2I0WR06_9ASPA</name>
<evidence type="ECO:0000313" key="2">
    <source>
        <dbReference type="EMBL" id="PKU78098.1"/>
    </source>
</evidence>
<proteinExistence type="predicted"/>
<evidence type="ECO:0000256" key="1">
    <source>
        <dbReference type="SAM" id="MobiDB-lite"/>
    </source>
</evidence>
<sequence length="90" mass="9835">MVRSGRRSSPCSGGGSGSRKATRLGNYWRALEGKDSDLCELVLKDVAGGRQQTFHQLITSSFMRSSTLGPIVQLGASCRARLKFTVRDWS</sequence>
<evidence type="ECO:0000313" key="3">
    <source>
        <dbReference type="Proteomes" id="UP000233837"/>
    </source>
</evidence>
<reference evidence="2 3" key="1">
    <citation type="journal article" date="2016" name="Sci. Rep.">
        <title>The Dendrobium catenatum Lindl. genome sequence provides insights into polysaccharide synthase, floral development and adaptive evolution.</title>
        <authorList>
            <person name="Zhang G.Q."/>
            <person name="Xu Q."/>
            <person name="Bian C."/>
            <person name="Tsai W.C."/>
            <person name="Yeh C.M."/>
            <person name="Liu K.W."/>
            <person name="Yoshida K."/>
            <person name="Zhang L.S."/>
            <person name="Chang S.B."/>
            <person name="Chen F."/>
            <person name="Shi Y."/>
            <person name="Su Y.Y."/>
            <person name="Zhang Y.Q."/>
            <person name="Chen L.J."/>
            <person name="Yin Y."/>
            <person name="Lin M."/>
            <person name="Huang H."/>
            <person name="Deng H."/>
            <person name="Wang Z.W."/>
            <person name="Zhu S.L."/>
            <person name="Zhao X."/>
            <person name="Deng C."/>
            <person name="Niu S.C."/>
            <person name="Huang J."/>
            <person name="Wang M."/>
            <person name="Liu G.H."/>
            <person name="Yang H.J."/>
            <person name="Xiao X.J."/>
            <person name="Hsiao Y.Y."/>
            <person name="Wu W.L."/>
            <person name="Chen Y.Y."/>
            <person name="Mitsuda N."/>
            <person name="Ohme-Takagi M."/>
            <person name="Luo Y.B."/>
            <person name="Van de Peer Y."/>
            <person name="Liu Z.J."/>
        </authorList>
    </citation>
    <scope>NUCLEOTIDE SEQUENCE [LARGE SCALE GENOMIC DNA]</scope>
    <source>
        <tissue evidence="2">The whole plant</tissue>
    </source>
</reference>
<accession>A0A2I0WR06</accession>
<dbReference type="Proteomes" id="UP000233837">
    <property type="component" value="Unassembled WGS sequence"/>
</dbReference>
<keyword evidence="3" id="KW-1185">Reference proteome</keyword>
<reference evidence="2 3" key="2">
    <citation type="journal article" date="2017" name="Nature">
        <title>The Apostasia genome and the evolution of orchids.</title>
        <authorList>
            <person name="Zhang G.Q."/>
            <person name="Liu K.W."/>
            <person name="Li Z."/>
            <person name="Lohaus R."/>
            <person name="Hsiao Y.Y."/>
            <person name="Niu S.C."/>
            <person name="Wang J.Y."/>
            <person name="Lin Y.C."/>
            <person name="Xu Q."/>
            <person name="Chen L.J."/>
            <person name="Yoshida K."/>
            <person name="Fujiwara S."/>
            <person name="Wang Z.W."/>
            <person name="Zhang Y.Q."/>
            <person name="Mitsuda N."/>
            <person name="Wang M."/>
            <person name="Liu G.H."/>
            <person name="Pecoraro L."/>
            <person name="Huang H.X."/>
            <person name="Xiao X.J."/>
            <person name="Lin M."/>
            <person name="Wu X.Y."/>
            <person name="Wu W.L."/>
            <person name="Chen Y.Y."/>
            <person name="Chang S.B."/>
            <person name="Sakamoto S."/>
            <person name="Ohme-Takagi M."/>
            <person name="Yagi M."/>
            <person name="Zeng S.J."/>
            <person name="Shen C.Y."/>
            <person name="Yeh C.M."/>
            <person name="Luo Y.B."/>
            <person name="Tsai W.C."/>
            <person name="Van de Peer Y."/>
            <person name="Liu Z.J."/>
        </authorList>
    </citation>
    <scope>NUCLEOTIDE SEQUENCE [LARGE SCALE GENOMIC DNA]</scope>
    <source>
        <tissue evidence="2">The whole plant</tissue>
    </source>
</reference>